<name>A0AA38RCZ4_9PEZI</name>
<dbReference type="AlphaFoldDB" id="A0AA38RCZ4"/>
<evidence type="ECO:0000313" key="2">
    <source>
        <dbReference type="Proteomes" id="UP001174691"/>
    </source>
</evidence>
<protein>
    <submittedName>
        <fullName evidence="1">Uncharacterized protein</fullName>
    </submittedName>
</protein>
<dbReference type="Proteomes" id="UP001174691">
    <property type="component" value="Unassembled WGS sequence"/>
</dbReference>
<evidence type="ECO:0000313" key="1">
    <source>
        <dbReference type="EMBL" id="KAJ9134072.1"/>
    </source>
</evidence>
<gene>
    <name evidence="1" type="ORF">NKR19_g8809</name>
</gene>
<sequence length="470" mass="53421">MAPQQSRLLALPGELHNRIYHEYLSIGAEHGYVYDFEAGKLRTADMRPIDLNLTYTCRPVASKMWGMALGLHTVTFSTVFSEDLRPFRVLLGRALRWPPGAKLGPGQLRASDERRDGRRGLSTLRRDSFLHHFLPHEVPGIKQTRPWDYSNPCLRGFGEPPSLFRDMACDVLHLASTDPAIHAKMVKSVRDIDRNWHPPVWYSMLREPWKIPTGPELDGLVDQSRARTSETWQRQYWEDDEGMHRFSAAPAAIRFLESVPEARKQLRKTVLREDHVAAANPECHARGLVPFCHENQALRIERRVSLWRNIFLKCRKVAANYSLTSMSMVATEDRAPLWADSVTRRVAEWMVEAGLPQIPDAITLTALDRTFTAEAGARPDDTFYKRGMRPFHFVGFPELLDDASRDGGEGGAEGRGRRRTGRRVSCNFDPGRVWDEDWIAAVAEGNGRRHGGGVGAWAAAWARRRRQRGT</sequence>
<comment type="caution">
    <text evidence="1">The sequence shown here is derived from an EMBL/GenBank/DDBJ whole genome shotgun (WGS) entry which is preliminary data.</text>
</comment>
<keyword evidence="2" id="KW-1185">Reference proteome</keyword>
<organism evidence="1 2">
    <name type="scientific">Coniochaeta hoffmannii</name>
    <dbReference type="NCBI Taxonomy" id="91930"/>
    <lineage>
        <taxon>Eukaryota</taxon>
        <taxon>Fungi</taxon>
        <taxon>Dikarya</taxon>
        <taxon>Ascomycota</taxon>
        <taxon>Pezizomycotina</taxon>
        <taxon>Sordariomycetes</taxon>
        <taxon>Sordariomycetidae</taxon>
        <taxon>Coniochaetales</taxon>
        <taxon>Coniochaetaceae</taxon>
        <taxon>Coniochaeta</taxon>
    </lineage>
</organism>
<dbReference type="EMBL" id="JANBVN010000189">
    <property type="protein sequence ID" value="KAJ9134072.1"/>
    <property type="molecule type" value="Genomic_DNA"/>
</dbReference>
<proteinExistence type="predicted"/>
<accession>A0AA38RCZ4</accession>
<reference evidence="1" key="1">
    <citation type="submission" date="2022-07" db="EMBL/GenBank/DDBJ databases">
        <title>Fungi with potential for degradation of polypropylene.</title>
        <authorList>
            <person name="Gostincar C."/>
        </authorList>
    </citation>
    <scope>NUCLEOTIDE SEQUENCE</scope>
    <source>
        <strain evidence="1">EXF-13287</strain>
    </source>
</reference>